<proteinExistence type="predicted"/>
<dbReference type="InterPro" id="IPR038765">
    <property type="entry name" value="Papain-like_cys_pep_sf"/>
</dbReference>
<dbReference type="EMBL" id="JAFKCZ010000009">
    <property type="protein sequence ID" value="MBN7797710.1"/>
    <property type="molecule type" value="Genomic_DNA"/>
</dbReference>
<sequence length="283" mass="32786">MINWTRKRLVRWLQKKRPLPSTPLSDFERIRHEVKPCDVILVEGRSRVSEVIKLITQSSWSHAALYIGRLHDLEDPLLKDLLRHHYIGTADKQLIIESELGLGTVVRPLTTYESEHLRICRPRNLGFHDSQQVIAYAIGRLGSAYDVRQIFDLARFLFPWWILPRRWRSSLFKSNPGASTHTVCSTMIAEAFGSIQFPILPLVKRLEGDRYKLYMRNPKLCTPSDFDYSPYFDIIKYPFLDFHQYADQRLLPWSGAGELSEDERALYVSAGATLPVETVIDEA</sequence>
<keyword evidence="2" id="KW-1185">Reference proteome</keyword>
<dbReference type="SUPFAM" id="SSF54001">
    <property type="entry name" value="Cysteine proteinases"/>
    <property type="match status" value="1"/>
</dbReference>
<comment type="caution">
    <text evidence="1">The sequence shown here is derived from an EMBL/GenBank/DDBJ whole genome shotgun (WGS) entry which is preliminary data.</text>
</comment>
<protein>
    <recommendedName>
        <fullName evidence="3">Lipo-like protein</fullName>
    </recommendedName>
</protein>
<dbReference type="AlphaFoldDB" id="A0A939DGJ4"/>
<dbReference type="Proteomes" id="UP000664303">
    <property type="component" value="Unassembled WGS sequence"/>
</dbReference>
<evidence type="ECO:0008006" key="3">
    <source>
        <dbReference type="Google" id="ProtNLM"/>
    </source>
</evidence>
<accession>A0A939DGJ4</accession>
<evidence type="ECO:0000313" key="1">
    <source>
        <dbReference type="EMBL" id="MBN7797710.1"/>
    </source>
</evidence>
<gene>
    <name evidence="1" type="ORF">JYP50_13950</name>
</gene>
<dbReference type="Gene3D" id="3.90.1720.10">
    <property type="entry name" value="endopeptidase domain like (from Nostoc punctiforme)"/>
    <property type="match status" value="1"/>
</dbReference>
<organism evidence="1 2">
    <name type="scientific">Parahaliea mediterranea</name>
    <dbReference type="NCBI Taxonomy" id="651086"/>
    <lineage>
        <taxon>Bacteria</taxon>
        <taxon>Pseudomonadati</taxon>
        <taxon>Pseudomonadota</taxon>
        <taxon>Gammaproteobacteria</taxon>
        <taxon>Cellvibrionales</taxon>
        <taxon>Halieaceae</taxon>
        <taxon>Parahaliea</taxon>
    </lineage>
</organism>
<name>A0A939DGJ4_9GAMM</name>
<reference evidence="1" key="1">
    <citation type="submission" date="2021-02" db="EMBL/GenBank/DDBJ databases">
        <title>PHA producing bacteria isolated from coastal sediment in Guangdong, Shenzhen.</title>
        <authorList>
            <person name="Zheng W."/>
            <person name="Yu S."/>
            <person name="Huang Y."/>
        </authorList>
    </citation>
    <scope>NUCLEOTIDE SEQUENCE</scope>
    <source>
        <strain evidence="1">TN14-10</strain>
    </source>
</reference>
<evidence type="ECO:0000313" key="2">
    <source>
        <dbReference type="Proteomes" id="UP000664303"/>
    </source>
</evidence>
<dbReference type="RefSeq" id="WP_206561156.1">
    <property type="nucleotide sequence ID" value="NZ_JAFKCZ010000009.1"/>
</dbReference>